<evidence type="ECO:0000313" key="3">
    <source>
        <dbReference type="Proteomes" id="UP000188273"/>
    </source>
</evidence>
<reference evidence="3" key="1">
    <citation type="submission" date="2017-02" db="EMBL/GenBank/DDBJ databases">
        <title>Comparative genomics and description of representatives of a novel lineage of planctomycetes thriving in anoxic sediments.</title>
        <authorList>
            <person name="Spring S."/>
            <person name="Bunk B."/>
            <person name="Sproer C."/>
            <person name="Klenk H.-P."/>
        </authorList>
    </citation>
    <scope>NUCLEOTIDE SEQUENCE [LARGE SCALE GENOMIC DNA]</scope>
    <source>
        <strain evidence="3">L21-RPul-D3</strain>
    </source>
</reference>
<dbReference type="STRING" id="1940790.L21SP3_02080"/>
<dbReference type="EMBL" id="CP019633">
    <property type="protein sequence ID" value="AQQ10252.1"/>
    <property type="molecule type" value="Genomic_DNA"/>
</dbReference>
<dbReference type="PROSITE" id="PS00018">
    <property type="entry name" value="EF_HAND_1"/>
    <property type="match status" value="1"/>
</dbReference>
<organism evidence="2 3">
    <name type="scientific">Sedimentisphaera cyanobacteriorum</name>
    <dbReference type="NCBI Taxonomy" id="1940790"/>
    <lineage>
        <taxon>Bacteria</taxon>
        <taxon>Pseudomonadati</taxon>
        <taxon>Planctomycetota</taxon>
        <taxon>Phycisphaerae</taxon>
        <taxon>Sedimentisphaerales</taxon>
        <taxon>Sedimentisphaeraceae</taxon>
        <taxon>Sedimentisphaera</taxon>
    </lineage>
</organism>
<proteinExistence type="predicted"/>
<keyword evidence="3" id="KW-1185">Reference proteome</keyword>
<dbReference type="GO" id="GO:0000272">
    <property type="term" value="P:polysaccharide catabolic process"/>
    <property type="evidence" value="ECO:0007669"/>
    <property type="project" value="InterPro"/>
</dbReference>
<dbReference type="InterPro" id="IPR018247">
    <property type="entry name" value="EF_Hand_1_Ca_BS"/>
</dbReference>
<dbReference type="Gene3D" id="2.160.20.110">
    <property type="match status" value="1"/>
</dbReference>
<dbReference type="PROSITE" id="PS51766">
    <property type="entry name" value="DOCKERIN"/>
    <property type="match status" value="1"/>
</dbReference>
<name>A0A1Q2HS44_9BACT</name>
<feature type="domain" description="Dockerin" evidence="1">
    <location>
        <begin position="276"/>
        <end position="331"/>
    </location>
</feature>
<dbReference type="RefSeq" id="WP_077541294.1">
    <property type="nucleotide sequence ID" value="NZ_CP019633.1"/>
</dbReference>
<dbReference type="InterPro" id="IPR011493">
    <property type="entry name" value="GLUG"/>
</dbReference>
<dbReference type="Gene3D" id="1.10.1330.10">
    <property type="entry name" value="Dockerin domain"/>
    <property type="match status" value="1"/>
</dbReference>
<dbReference type="InterPro" id="IPR016134">
    <property type="entry name" value="Dockerin_dom"/>
</dbReference>
<dbReference type="Pfam" id="PF00404">
    <property type="entry name" value="Dockerin_1"/>
    <property type="match status" value="1"/>
</dbReference>
<dbReference type="KEGG" id="pbu:L21SP3_02080"/>
<dbReference type="OrthoDB" id="363253at2"/>
<dbReference type="Proteomes" id="UP000188273">
    <property type="component" value="Chromosome"/>
</dbReference>
<dbReference type="InterPro" id="IPR002105">
    <property type="entry name" value="Dockerin_1_rpt"/>
</dbReference>
<dbReference type="Pfam" id="PF07581">
    <property type="entry name" value="Glug"/>
    <property type="match status" value="2"/>
</dbReference>
<dbReference type="SUPFAM" id="SSF63446">
    <property type="entry name" value="Type I dockerin domain"/>
    <property type="match status" value="1"/>
</dbReference>
<dbReference type="GO" id="GO:0004553">
    <property type="term" value="F:hydrolase activity, hydrolyzing O-glycosyl compounds"/>
    <property type="evidence" value="ECO:0007669"/>
    <property type="project" value="InterPro"/>
</dbReference>
<evidence type="ECO:0000313" key="2">
    <source>
        <dbReference type="EMBL" id="AQQ10252.1"/>
    </source>
</evidence>
<dbReference type="AlphaFoldDB" id="A0A1Q2HS44"/>
<dbReference type="InterPro" id="IPR036439">
    <property type="entry name" value="Dockerin_dom_sf"/>
</dbReference>
<dbReference type="CDD" id="cd14256">
    <property type="entry name" value="Dockerin_I"/>
    <property type="match status" value="1"/>
</dbReference>
<gene>
    <name evidence="2" type="ORF">L21SP3_02080</name>
</gene>
<protein>
    <submittedName>
        <fullName evidence="2">GLUG domain protein</fullName>
    </submittedName>
</protein>
<sequence>MDVKLVNVDVSGDEYVGALAGSSPSEVSDIIGCSVTGGSVTASGSKLGGLLGYNDGFVQNCYSTVLVSGSATDAGGLIGENYNGTVTGCYTAGTLSGSNTYTGGLVGYAGSNSTVTQSYSEMAVTGYAKTGSLIGQNRGTVSDCYALGDASASFTGSGCETGALVGFNYGSIQNCFSTGSVTDCLSGAAIAGCSYEGDIAGCFWDIQTSGEDKAYTIAFDYTPVYSSQGVAGSKTTAQMQSKSTFTDEGWDFSSDDGDEQVWIMLPGSYPKLAVFGYEIEGDIDGSGEVNLEDLSMMAAEWLLAGDYAADINDDGKVDMEDYAALAEYWQG</sequence>
<evidence type="ECO:0000259" key="1">
    <source>
        <dbReference type="PROSITE" id="PS51766"/>
    </source>
</evidence>
<accession>A0A1Q2HS44</accession>